<evidence type="ECO:0000256" key="4">
    <source>
        <dbReference type="ARBA" id="ARBA00022692"/>
    </source>
</evidence>
<reference evidence="14" key="1">
    <citation type="journal article" date="2019" name="Int. J. Syst. Evol. Microbiol.">
        <title>The Global Catalogue of Microorganisms (GCM) 10K type strain sequencing project: providing services to taxonomists for standard genome sequencing and annotation.</title>
        <authorList>
            <consortium name="The Broad Institute Genomics Platform"/>
            <consortium name="The Broad Institute Genome Sequencing Center for Infectious Disease"/>
            <person name="Wu L."/>
            <person name="Ma J."/>
        </authorList>
    </citation>
    <scope>NUCLEOTIDE SEQUENCE [LARGE SCALE GENOMIC DNA]</scope>
    <source>
        <strain evidence="14">JCM 17498</strain>
    </source>
</reference>
<dbReference type="InterPro" id="IPR011250">
    <property type="entry name" value="OMP/PagP_B-barrel"/>
</dbReference>
<dbReference type="SUPFAM" id="SSF103088">
    <property type="entry name" value="OmpA-like"/>
    <property type="match status" value="1"/>
</dbReference>
<feature type="region of interest" description="Disordered" evidence="10">
    <location>
        <begin position="230"/>
        <end position="261"/>
    </location>
</feature>
<evidence type="ECO:0000313" key="14">
    <source>
        <dbReference type="Proteomes" id="UP001500523"/>
    </source>
</evidence>
<dbReference type="InterPro" id="IPR002566">
    <property type="entry name" value="Msp4_OMP-like"/>
</dbReference>
<protein>
    <recommendedName>
        <fullName evidence="12">OmpA-like domain-containing protein</fullName>
    </recommendedName>
</protein>
<dbReference type="InterPro" id="IPR006665">
    <property type="entry name" value="OmpA-like"/>
</dbReference>
<dbReference type="Pfam" id="PF00691">
    <property type="entry name" value="OmpA"/>
    <property type="match status" value="1"/>
</dbReference>
<comment type="caution">
    <text evidence="13">The sequence shown here is derived from an EMBL/GenBank/DDBJ whole genome shotgun (WGS) entry which is preliminary data.</text>
</comment>
<dbReference type="InterPro" id="IPR036737">
    <property type="entry name" value="OmpA-like_sf"/>
</dbReference>
<keyword evidence="7 9" id="KW-0472">Membrane</keyword>
<evidence type="ECO:0000313" key="13">
    <source>
        <dbReference type="EMBL" id="GAA3695326.1"/>
    </source>
</evidence>
<evidence type="ECO:0000256" key="6">
    <source>
        <dbReference type="ARBA" id="ARBA00023114"/>
    </source>
</evidence>
<keyword evidence="8" id="KW-0998">Cell outer membrane</keyword>
<dbReference type="InterPro" id="IPR006664">
    <property type="entry name" value="OMP_bac"/>
</dbReference>
<keyword evidence="2" id="KW-0813">Transport</keyword>
<gene>
    <name evidence="13" type="ORF">GCM10022268_02500</name>
</gene>
<name>A0ABP7CS63_9SPHN</name>
<evidence type="ECO:0000259" key="12">
    <source>
        <dbReference type="PROSITE" id="PS51123"/>
    </source>
</evidence>
<evidence type="ECO:0000256" key="1">
    <source>
        <dbReference type="ARBA" id="ARBA00004571"/>
    </source>
</evidence>
<dbReference type="PANTHER" id="PTHR30329">
    <property type="entry name" value="STATOR ELEMENT OF FLAGELLAR MOTOR COMPLEX"/>
    <property type="match status" value="1"/>
</dbReference>
<dbReference type="Gene3D" id="2.40.160.20">
    <property type="match status" value="1"/>
</dbReference>
<dbReference type="SUPFAM" id="SSF56925">
    <property type="entry name" value="OMPA-like"/>
    <property type="match status" value="1"/>
</dbReference>
<keyword evidence="5" id="KW-0406">Ion transport</keyword>
<sequence>MMRKVAIVLALASTAIAAPALARDKSWYVGVEGGAMIVEDIDYDITGATAAATGTGTVDHDYGFDVDGVVGYDFGGFRLETEVGYRRATVDGFSSTTTTPRFNAAGVRSDAAAGSYDVAGGRSSALSFMLNGLLDFGDDDAIQGFVGGGVGVARVQVNYGLNTQRDFVDDSDTVFAWQALAGIRAPLTENIDATLKYRFFNAENVKLVDVANRTLDGRFRSHSVLGGLTYNFGSPTPPPPPPPPPADVPPPPPPPPAPVPEAVPCSPGPFIVFFEWNKSDITPEAASILDNAVTQYQSCGSAQVQLAGYTDTSGAASYNQGLSQRRADAVKAYMSSRSIPDSVITTSAFGETNLRVQTADGVREVQNRRVEITYGQGAGQ</sequence>
<keyword evidence="6" id="KW-0626">Porin</keyword>
<proteinExistence type="predicted"/>
<keyword evidence="3" id="KW-1134">Transmembrane beta strand</keyword>
<dbReference type="Pfam" id="PF01617">
    <property type="entry name" value="Surface_Ag_2"/>
    <property type="match status" value="1"/>
</dbReference>
<feature type="domain" description="OmpA-like" evidence="12">
    <location>
        <begin position="261"/>
        <end position="378"/>
    </location>
</feature>
<feature type="compositionally biased region" description="Pro residues" evidence="10">
    <location>
        <begin position="235"/>
        <end position="261"/>
    </location>
</feature>
<dbReference type="CDD" id="cd07185">
    <property type="entry name" value="OmpA_C-like"/>
    <property type="match status" value="1"/>
</dbReference>
<evidence type="ECO:0000256" key="7">
    <source>
        <dbReference type="ARBA" id="ARBA00023136"/>
    </source>
</evidence>
<organism evidence="13 14">
    <name type="scientific">Sphingomonas cynarae</name>
    <dbReference type="NCBI Taxonomy" id="930197"/>
    <lineage>
        <taxon>Bacteria</taxon>
        <taxon>Pseudomonadati</taxon>
        <taxon>Pseudomonadota</taxon>
        <taxon>Alphaproteobacteria</taxon>
        <taxon>Sphingomonadales</taxon>
        <taxon>Sphingomonadaceae</taxon>
        <taxon>Sphingomonas</taxon>
    </lineage>
</organism>
<evidence type="ECO:0000256" key="10">
    <source>
        <dbReference type="SAM" id="MobiDB-lite"/>
    </source>
</evidence>
<comment type="subcellular location">
    <subcellularLocation>
        <location evidence="1">Cell outer membrane</location>
        <topology evidence="1">Multi-pass membrane protein</topology>
    </subcellularLocation>
</comment>
<dbReference type="Gene3D" id="3.30.1330.60">
    <property type="entry name" value="OmpA-like domain"/>
    <property type="match status" value="1"/>
</dbReference>
<evidence type="ECO:0000256" key="5">
    <source>
        <dbReference type="ARBA" id="ARBA00023065"/>
    </source>
</evidence>
<dbReference type="Proteomes" id="UP001500523">
    <property type="component" value="Unassembled WGS sequence"/>
</dbReference>
<evidence type="ECO:0000256" key="8">
    <source>
        <dbReference type="ARBA" id="ARBA00023237"/>
    </source>
</evidence>
<evidence type="ECO:0000256" key="3">
    <source>
        <dbReference type="ARBA" id="ARBA00022452"/>
    </source>
</evidence>
<keyword evidence="14" id="KW-1185">Reference proteome</keyword>
<dbReference type="PRINTS" id="PR01021">
    <property type="entry name" value="OMPADOMAIN"/>
</dbReference>
<evidence type="ECO:0000256" key="9">
    <source>
        <dbReference type="PROSITE-ProRule" id="PRU00473"/>
    </source>
</evidence>
<keyword evidence="11" id="KW-0732">Signal</keyword>
<accession>A0ABP7CS63</accession>
<dbReference type="PANTHER" id="PTHR30329:SF21">
    <property type="entry name" value="LIPOPROTEIN YIAD-RELATED"/>
    <property type="match status" value="1"/>
</dbReference>
<dbReference type="EMBL" id="BAABBF010000001">
    <property type="protein sequence ID" value="GAA3695326.1"/>
    <property type="molecule type" value="Genomic_DNA"/>
</dbReference>
<dbReference type="PROSITE" id="PS51123">
    <property type="entry name" value="OMPA_2"/>
    <property type="match status" value="1"/>
</dbReference>
<evidence type="ECO:0000256" key="2">
    <source>
        <dbReference type="ARBA" id="ARBA00022448"/>
    </source>
</evidence>
<feature type="signal peptide" evidence="11">
    <location>
        <begin position="1"/>
        <end position="22"/>
    </location>
</feature>
<feature type="chain" id="PRO_5046145925" description="OmpA-like domain-containing protein" evidence="11">
    <location>
        <begin position="23"/>
        <end position="380"/>
    </location>
</feature>
<keyword evidence="4" id="KW-0812">Transmembrane</keyword>
<evidence type="ECO:0000256" key="11">
    <source>
        <dbReference type="SAM" id="SignalP"/>
    </source>
</evidence>
<dbReference type="InterPro" id="IPR050330">
    <property type="entry name" value="Bact_OuterMem_StrucFunc"/>
</dbReference>